<name>A0A517SUG8_9BACT</name>
<evidence type="ECO:0000256" key="1">
    <source>
        <dbReference type="SAM" id="MobiDB-lite"/>
    </source>
</evidence>
<dbReference type="EMBL" id="CP036272">
    <property type="protein sequence ID" value="QDT59769.1"/>
    <property type="molecule type" value="Genomic_DNA"/>
</dbReference>
<keyword evidence="3" id="KW-1185">Reference proteome</keyword>
<feature type="region of interest" description="Disordered" evidence="1">
    <location>
        <begin position="49"/>
        <end position="82"/>
    </location>
</feature>
<protein>
    <submittedName>
        <fullName evidence="2">Uncharacterized protein</fullName>
    </submittedName>
</protein>
<accession>A0A517SUG8</accession>
<sequence>MAARGMPGDSRCRPPSVEAAWQAALRHHALAAVRLAVYCLFDDGLHGFVNPKSSRLGSPSGPMRKKSVEQRGFSGSVSYANR</sequence>
<feature type="compositionally biased region" description="Polar residues" evidence="1">
    <location>
        <begin position="73"/>
        <end position="82"/>
    </location>
</feature>
<evidence type="ECO:0000313" key="2">
    <source>
        <dbReference type="EMBL" id="QDT59769.1"/>
    </source>
</evidence>
<reference evidence="2 3" key="1">
    <citation type="submission" date="2019-02" db="EMBL/GenBank/DDBJ databases">
        <title>Deep-cultivation of Planctomycetes and their phenomic and genomic characterization uncovers novel biology.</title>
        <authorList>
            <person name="Wiegand S."/>
            <person name="Jogler M."/>
            <person name="Boedeker C."/>
            <person name="Pinto D."/>
            <person name="Vollmers J."/>
            <person name="Rivas-Marin E."/>
            <person name="Kohn T."/>
            <person name="Peeters S.H."/>
            <person name="Heuer A."/>
            <person name="Rast P."/>
            <person name="Oberbeckmann S."/>
            <person name="Bunk B."/>
            <person name="Jeske O."/>
            <person name="Meyerdierks A."/>
            <person name="Storesund J.E."/>
            <person name="Kallscheuer N."/>
            <person name="Luecker S."/>
            <person name="Lage O.M."/>
            <person name="Pohl T."/>
            <person name="Merkel B.J."/>
            <person name="Hornburger P."/>
            <person name="Mueller R.-W."/>
            <person name="Bruemmer F."/>
            <person name="Labrenz M."/>
            <person name="Spormann A.M."/>
            <person name="Op den Camp H."/>
            <person name="Overmann J."/>
            <person name="Amann R."/>
            <person name="Jetten M.S.M."/>
            <person name="Mascher T."/>
            <person name="Medema M.H."/>
            <person name="Devos D.P."/>
            <person name="Kaster A.-K."/>
            <person name="Ovreas L."/>
            <person name="Rohde M."/>
            <person name="Galperin M.Y."/>
            <person name="Jogler C."/>
        </authorList>
    </citation>
    <scope>NUCLEOTIDE SEQUENCE [LARGE SCALE GENOMIC DNA]</scope>
    <source>
        <strain evidence="2 3">SV_7m_r</strain>
    </source>
</reference>
<organism evidence="2 3">
    <name type="scientific">Stieleria bergensis</name>
    <dbReference type="NCBI Taxonomy" id="2528025"/>
    <lineage>
        <taxon>Bacteria</taxon>
        <taxon>Pseudomonadati</taxon>
        <taxon>Planctomycetota</taxon>
        <taxon>Planctomycetia</taxon>
        <taxon>Pirellulales</taxon>
        <taxon>Pirellulaceae</taxon>
        <taxon>Stieleria</taxon>
    </lineage>
</organism>
<evidence type="ECO:0000313" key="3">
    <source>
        <dbReference type="Proteomes" id="UP000315003"/>
    </source>
</evidence>
<gene>
    <name evidence="2" type="ORF">SV7mr_22790</name>
</gene>
<dbReference type="AlphaFoldDB" id="A0A517SUG8"/>
<dbReference type="Proteomes" id="UP000315003">
    <property type="component" value="Chromosome"/>
</dbReference>
<proteinExistence type="predicted"/>